<dbReference type="SMART" id="SM00382">
    <property type="entry name" value="AAA"/>
    <property type="match status" value="1"/>
</dbReference>
<keyword evidence="1" id="KW-0547">Nucleotide-binding</keyword>
<dbReference type="GO" id="GO:0034605">
    <property type="term" value="P:cellular response to heat"/>
    <property type="evidence" value="ECO:0007669"/>
    <property type="project" value="TreeGrafter"/>
</dbReference>
<dbReference type="AlphaFoldDB" id="A0AAW0RB56"/>
<dbReference type="EMBL" id="JAQQWP010000001">
    <property type="protein sequence ID" value="KAK8132101.1"/>
    <property type="molecule type" value="Genomic_DNA"/>
</dbReference>
<dbReference type="GO" id="GO:0005524">
    <property type="term" value="F:ATP binding"/>
    <property type="evidence" value="ECO:0007669"/>
    <property type="project" value="UniProtKB-KW"/>
</dbReference>
<dbReference type="InterPro" id="IPR001270">
    <property type="entry name" value="ClpA/B"/>
</dbReference>
<dbReference type="GO" id="GO:0016887">
    <property type="term" value="F:ATP hydrolysis activity"/>
    <property type="evidence" value="ECO:0007669"/>
    <property type="project" value="InterPro"/>
</dbReference>
<evidence type="ECO:0000256" key="2">
    <source>
        <dbReference type="ARBA" id="ARBA00022840"/>
    </source>
</evidence>
<organism evidence="4 5">
    <name type="scientific">Apiospora kogelbergensis</name>
    <dbReference type="NCBI Taxonomy" id="1337665"/>
    <lineage>
        <taxon>Eukaryota</taxon>
        <taxon>Fungi</taxon>
        <taxon>Dikarya</taxon>
        <taxon>Ascomycota</taxon>
        <taxon>Pezizomycotina</taxon>
        <taxon>Sordariomycetes</taxon>
        <taxon>Xylariomycetidae</taxon>
        <taxon>Amphisphaeriales</taxon>
        <taxon>Apiosporaceae</taxon>
        <taxon>Apiospora</taxon>
    </lineage>
</organism>
<sequence length="574" mass="63871">MVDEWGDIIDVTNDEESDIDDEDWNFELPRIPKPSPSLQNVQPDGSDRFSLTDLVGAIQAGESVERIRNYLAYHRRGDGSELKRLINESVQGFPAFFYVVETRNPDLIRLWARHGGDVNATYGTLRVPLLGYAIAIGGSFRDDTRLAVATLLSLGASVDVIPRVFYDPLEQDLPESGPLEADLADLEDANKLWCTPHALLNLSQTLNFCFTTRYHLHLSSLLKGYSGAQKQVAEMRRSEDILGLPYYLIGQTTASIFLINTMLRNLAMPTKRPIVMMFAGPSGHGKTELAKNFGNLLSLPFHTVDCTAIQYETDLFGPRAPYIGSDQGSPLNNFLASNSGRRSVVFLDEFEKTGDDIRRALLIPFQEGSCQDRRNLSSVDCSKTIWILATNAFDNTIHTFCKRNKTVIWDSKKMRDTEKLIEILSKQIRKESEGRFGAPITGRVTMWVPFLTFSPIEQAVVADKYVADFGREATLPVQIFNDEARDRLVGNVDLSIRKGYSLCAALARGYVQELGARSLVAEVDEQVRGPLVDAYLQNLDEIVEDGGVTHCLANVDADGVIGVSCVVPKSYEKN</sequence>
<protein>
    <submittedName>
        <fullName evidence="4">ATPase- aaa-2</fullName>
    </submittedName>
</protein>
<dbReference type="GO" id="GO:0005737">
    <property type="term" value="C:cytoplasm"/>
    <property type="evidence" value="ECO:0007669"/>
    <property type="project" value="TreeGrafter"/>
</dbReference>
<accession>A0AAW0RB56</accession>
<dbReference type="PANTHER" id="PTHR11638">
    <property type="entry name" value="ATP-DEPENDENT CLP PROTEASE"/>
    <property type="match status" value="1"/>
</dbReference>
<dbReference type="Proteomes" id="UP001392437">
    <property type="component" value="Unassembled WGS sequence"/>
</dbReference>
<evidence type="ECO:0000313" key="5">
    <source>
        <dbReference type="Proteomes" id="UP001392437"/>
    </source>
</evidence>
<gene>
    <name evidence="4" type="ORF">PG999_000274</name>
</gene>
<dbReference type="Pfam" id="PF07724">
    <property type="entry name" value="AAA_2"/>
    <property type="match status" value="1"/>
</dbReference>
<evidence type="ECO:0000313" key="4">
    <source>
        <dbReference type="EMBL" id="KAK8132101.1"/>
    </source>
</evidence>
<dbReference type="InterPro" id="IPR027417">
    <property type="entry name" value="P-loop_NTPase"/>
</dbReference>
<dbReference type="Gene3D" id="3.40.50.300">
    <property type="entry name" value="P-loop containing nucleotide triphosphate hydrolases"/>
    <property type="match status" value="1"/>
</dbReference>
<dbReference type="PRINTS" id="PR00300">
    <property type="entry name" value="CLPPROTEASEA"/>
</dbReference>
<dbReference type="SUPFAM" id="SSF52540">
    <property type="entry name" value="P-loop containing nucleoside triphosphate hydrolases"/>
    <property type="match status" value="1"/>
</dbReference>
<dbReference type="InterPro" id="IPR003593">
    <property type="entry name" value="AAA+_ATPase"/>
</dbReference>
<feature type="domain" description="AAA+ ATPase" evidence="3">
    <location>
        <begin position="272"/>
        <end position="410"/>
    </location>
</feature>
<reference evidence="4 5" key="1">
    <citation type="submission" date="2023-01" db="EMBL/GenBank/DDBJ databases">
        <title>Analysis of 21 Apiospora genomes using comparative genomics revels a genus with tremendous synthesis potential of carbohydrate active enzymes and secondary metabolites.</title>
        <authorList>
            <person name="Sorensen T."/>
        </authorList>
    </citation>
    <scope>NUCLEOTIDE SEQUENCE [LARGE SCALE GENOMIC DNA]</scope>
    <source>
        <strain evidence="4 5">CBS 117206</strain>
    </source>
</reference>
<dbReference type="InterPro" id="IPR050130">
    <property type="entry name" value="ClpA_ClpB"/>
</dbReference>
<keyword evidence="2" id="KW-0067">ATP-binding</keyword>
<evidence type="ECO:0000256" key="1">
    <source>
        <dbReference type="ARBA" id="ARBA00022741"/>
    </source>
</evidence>
<name>A0AAW0RB56_9PEZI</name>
<proteinExistence type="predicted"/>
<dbReference type="InterPro" id="IPR003959">
    <property type="entry name" value="ATPase_AAA_core"/>
</dbReference>
<evidence type="ECO:0000259" key="3">
    <source>
        <dbReference type="SMART" id="SM00382"/>
    </source>
</evidence>
<comment type="caution">
    <text evidence="4">The sequence shown here is derived from an EMBL/GenBank/DDBJ whole genome shotgun (WGS) entry which is preliminary data.</text>
</comment>
<keyword evidence="5" id="KW-1185">Reference proteome</keyword>
<dbReference type="PANTHER" id="PTHR11638:SF18">
    <property type="entry name" value="HEAT SHOCK PROTEIN 104"/>
    <property type="match status" value="1"/>
</dbReference>